<dbReference type="Gene3D" id="3.60.90.10">
    <property type="entry name" value="S-adenosylmethionine decarboxylase"/>
    <property type="match status" value="1"/>
</dbReference>
<sequence>MVFEGSEKIIELGMKSGSSSLRLLPYDFWQSLVASAGAEIISHIGNDDCDAYLLSESSLFVWKDRIRMLTCGSTQLPNALVLFIDKLGIEAIEYSTYQRKNEYQLQIETRSFQQDLDQIKQSIAGKGYRIGHLDSHHHYLFISETNESFRPLATTEFLMYHLTGALAGYFRSAKQTKDEIRAALALSQLFNGFEFDDHLFSPFGYSLNGLKGDKYLTIHITPQEQSSYCSIETNLDHNVLTADLLHQFVKKLKPERCDLITFGSPLLETEWANDMSIHSCSITTEHGYDVHFKHIHQQHDLPFTEIL</sequence>
<keyword evidence="2" id="KW-1185">Reference proteome</keyword>
<evidence type="ECO:0000313" key="1">
    <source>
        <dbReference type="EMBL" id="QPG57784.1"/>
    </source>
</evidence>
<dbReference type="InterPro" id="IPR016067">
    <property type="entry name" value="S-AdoMet_deCO2ase_core"/>
</dbReference>
<reference evidence="1" key="1">
    <citation type="submission" date="2021-07" db="EMBL/GenBank/DDBJ databases">
        <title>Shewanella sp. YLB-07 whole genome sequence.</title>
        <authorList>
            <person name="Yu L."/>
        </authorList>
    </citation>
    <scope>NUCLEOTIDE SEQUENCE</scope>
    <source>
        <strain evidence="1">YLB-08</strain>
    </source>
</reference>
<dbReference type="SUPFAM" id="SSF56276">
    <property type="entry name" value="S-adenosylmethionine decarboxylase"/>
    <property type="match status" value="1"/>
</dbReference>
<proteinExistence type="predicted"/>
<dbReference type="InterPro" id="IPR048283">
    <property type="entry name" value="AdoMetDC-like"/>
</dbReference>
<dbReference type="PROSITE" id="PS01336">
    <property type="entry name" value="ADOMETDC"/>
    <property type="match status" value="1"/>
</dbReference>
<gene>
    <name evidence="1" type="ORF">FM038_010220</name>
</gene>
<organism evidence="1 2">
    <name type="scientific">Shewanella eurypsychrophilus</name>
    <dbReference type="NCBI Taxonomy" id="2593656"/>
    <lineage>
        <taxon>Bacteria</taxon>
        <taxon>Pseudomonadati</taxon>
        <taxon>Pseudomonadota</taxon>
        <taxon>Gammaproteobacteria</taxon>
        <taxon>Alteromonadales</taxon>
        <taxon>Shewanellaceae</taxon>
        <taxon>Shewanella</taxon>
    </lineage>
</organism>
<dbReference type="RefSeq" id="WP_142870781.1">
    <property type="nucleotide sequence ID" value="NZ_CP045503.2"/>
</dbReference>
<dbReference type="EMBL" id="CP045503">
    <property type="protein sequence ID" value="QPG57784.1"/>
    <property type="molecule type" value="Genomic_DNA"/>
</dbReference>
<evidence type="ECO:0000313" key="2">
    <source>
        <dbReference type="Proteomes" id="UP000316416"/>
    </source>
</evidence>
<dbReference type="PANTHER" id="PTHR11570">
    <property type="entry name" value="S-ADENOSYLMETHIONINE DECARBOXYLASE"/>
    <property type="match status" value="1"/>
</dbReference>
<dbReference type="Proteomes" id="UP000316416">
    <property type="component" value="Chromosome"/>
</dbReference>
<dbReference type="InterPro" id="IPR018166">
    <property type="entry name" value="S-AdoMet_deCO2ase_CS"/>
</dbReference>
<dbReference type="Pfam" id="PF01536">
    <property type="entry name" value="SAM_decarbox"/>
    <property type="match status" value="1"/>
</dbReference>
<dbReference type="PANTHER" id="PTHR11570:SF0">
    <property type="entry name" value="S-ADENOSYLMETHIONINE DECARBOXYLASE PROENZYME"/>
    <property type="match status" value="1"/>
</dbReference>
<protein>
    <submittedName>
        <fullName evidence="1">Adenosylmethionine decarboxylase</fullName>
    </submittedName>
</protein>
<accession>A0ABX6V7F2</accession>
<name>A0ABX6V7F2_9GAMM</name>